<dbReference type="AlphaFoldDB" id="A0A1Y5PZS6"/>
<accession>A0A1Y5PZS6</accession>
<feature type="domain" description="DUF4166" evidence="1">
    <location>
        <begin position="17"/>
        <end position="173"/>
    </location>
</feature>
<evidence type="ECO:0000313" key="2">
    <source>
        <dbReference type="EMBL" id="SBV35499.1"/>
    </source>
</evidence>
<protein>
    <recommendedName>
        <fullName evidence="1">DUF4166 domain-containing protein</fullName>
    </recommendedName>
</protein>
<dbReference type="InterPro" id="IPR025311">
    <property type="entry name" value="DUF4166"/>
</dbReference>
<dbReference type="Pfam" id="PF13761">
    <property type="entry name" value="DUF4166"/>
    <property type="match status" value="1"/>
</dbReference>
<gene>
    <name evidence="2" type="ORF">STPYR_10429</name>
</gene>
<dbReference type="EMBL" id="FLTS01000001">
    <property type="protein sequence ID" value="SBV35499.1"/>
    <property type="molecule type" value="Genomic_DNA"/>
</dbReference>
<evidence type="ECO:0000259" key="1">
    <source>
        <dbReference type="Pfam" id="PF13761"/>
    </source>
</evidence>
<sequence>MSRPLFEHVLGAAFAGLQSRLQALHSIAERQHWCGRGEVLRGTHWLVVPCAWLARLPPGATDVPVSVEFVVDASGEHWNRHFGDVRMASRLWQRDGHLFERLGALRFRFALEVVDGEILWRAARAWAFGIVPLPARWFAGVQCREREREGRYEFLVDVSMPWLGRLIRYEGWLLPEENRGQSRISPRP</sequence>
<name>A0A1Y5PZS6_9GAMM</name>
<reference evidence="2" key="1">
    <citation type="submission" date="2016-03" db="EMBL/GenBank/DDBJ databases">
        <authorList>
            <person name="Ploux O."/>
        </authorList>
    </citation>
    <scope>NUCLEOTIDE SEQUENCE</scope>
    <source>
        <strain evidence="2">UC10</strain>
    </source>
</reference>
<proteinExistence type="predicted"/>
<organism evidence="2">
    <name type="scientific">uncultured Stenotrophomonas sp</name>
    <dbReference type="NCBI Taxonomy" id="165438"/>
    <lineage>
        <taxon>Bacteria</taxon>
        <taxon>Pseudomonadati</taxon>
        <taxon>Pseudomonadota</taxon>
        <taxon>Gammaproteobacteria</taxon>
        <taxon>Lysobacterales</taxon>
        <taxon>Lysobacteraceae</taxon>
        <taxon>Stenotrophomonas</taxon>
        <taxon>environmental samples</taxon>
    </lineage>
</organism>